<sequence>MKNGTLKTAKATSIHLKKGKKITSLIAVNNTMNFNSTSKMAKAIFST</sequence>
<dbReference type="KEGG" id="bmh:BMWSH_2342"/>
<reference evidence="1 2" key="1">
    <citation type="journal article" date="2011" name="J. Bacteriol.">
        <title>Complete genome sequence of the industrial strain Bacillus megaterium WSH-002.</title>
        <authorList>
            <person name="Liu L."/>
            <person name="Li Y."/>
            <person name="Zhang J."/>
            <person name="Zou W."/>
            <person name="Zhou Z."/>
            <person name="Liu J."/>
            <person name="Li X."/>
            <person name="Wang L."/>
            <person name="Chen J."/>
        </authorList>
    </citation>
    <scope>NUCLEOTIDE SEQUENCE [LARGE SCALE GENOMIC DNA]</scope>
    <source>
        <strain evidence="1 2">WSH-002</strain>
    </source>
</reference>
<name>A0A8D3WYJ3_PRIMW</name>
<gene>
    <name evidence="1" type="ORF">BMWSH_2342</name>
</gene>
<dbReference type="EMBL" id="CP003017">
    <property type="protein sequence ID" value="AEN89224.1"/>
    <property type="molecule type" value="Genomic_DNA"/>
</dbReference>
<protein>
    <submittedName>
        <fullName evidence="1">Uncharacterized protein</fullName>
    </submittedName>
</protein>
<evidence type="ECO:0000313" key="1">
    <source>
        <dbReference type="EMBL" id="AEN89224.1"/>
    </source>
</evidence>
<accession>A0A8D3WYJ3</accession>
<dbReference type="AlphaFoldDB" id="A0A8D3WYJ3"/>
<evidence type="ECO:0000313" key="2">
    <source>
        <dbReference type="Proteomes" id="UP000001283"/>
    </source>
</evidence>
<dbReference type="Proteomes" id="UP000001283">
    <property type="component" value="Chromosome"/>
</dbReference>
<proteinExistence type="predicted"/>
<organism evidence="1 2">
    <name type="scientific">Priestia megaterium (strain WSH-002)</name>
    <name type="common">Bacillus megaterium</name>
    <dbReference type="NCBI Taxonomy" id="1006007"/>
    <lineage>
        <taxon>Bacteria</taxon>
        <taxon>Bacillati</taxon>
        <taxon>Bacillota</taxon>
        <taxon>Bacilli</taxon>
        <taxon>Bacillales</taxon>
        <taxon>Bacillaceae</taxon>
        <taxon>Priestia</taxon>
    </lineage>
</organism>